<dbReference type="EMBL" id="JBHUML010000005">
    <property type="protein sequence ID" value="MFD2706735.1"/>
    <property type="molecule type" value="Genomic_DNA"/>
</dbReference>
<evidence type="ECO:0000313" key="1">
    <source>
        <dbReference type="EMBL" id="MFD2706735.1"/>
    </source>
</evidence>
<accession>A0ABW5T3W8</accession>
<dbReference type="RefSeq" id="WP_380714035.1">
    <property type="nucleotide sequence ID" value="NZ_JBHUML010000005.1"/>
</dbReference>
<keyword evidence="2" id="KW-1185">Reference proteome</keyword>
<gene>
    <name evidence="1" type="ORF">ACFSUB_14810</name>
</gene>
<name>A0ABW5T3W8_9BACI</name>
<proteinExistence type="predicted"/>
<dbReference type="Proteomes" id="UP001597520">
    <property type="component" value="Unassembled WGS sequence"/>
</dbReference>
<comment type="caution">
    <text evidence="1">The sequence shown here is derived from an EMBL/GenBank/DDBJ whole genome shotgun (WGS) entry which is preliminary data.</text>
</comment>
<sequence>MEKIPGNTRAEVELHLTDGGHELLETEVKAAIEWYDTHFTNKQEGVE</sequence>
<evidence type="ECO:0000313" key="2">
    <source>
        <dbReference type="Proteomes" id="UP001597520"/>
    </source>
</evidence>
<protein>
    <submittedName>
        <fullName evidence="1">Uncharacterized protein</fullName>
    </submittedName>
</protein>
<reference evidence="2" key="1">
    <citation type="journal article" date="2019" name="Int. J. Syst. Evol. Microbiol.">
        <title>The Global Catalogue of Microorganisms (GCM) 10K type strain sequencing project: providing services to taxonomists for standard genome sequencing and annotation.</title>
        <authorList>
            <consortium name="The Broad Institute Genomics Platform"/>
            <consortium name="The Broad Institute Genome Sequencing Center for Infectious Disease"/>
            <person name="Wu L."/>
            <person name="Ma J."/>
        </authorList>
    </citation>
    <scope>NUCLEOTIDE SEQUENCE [LARGE SCALE GENOMIC DNA]</scope>
    <source>
        <strain evidence="2">KCTC 33792</strain>
    </source>
</reference>
<organism evidence="1 2">
    <name type="scientific">Salibacterium lacus</name>
    <dbReference type="NCBI Taxonomy" id="1898109"/>
    <lineage>
        <taxon>Bacteria</taxon>
        <taxon>Bacillati</taxon>
        <taxon>Bacillota</taxon>
        <taxon>Bacilli</taxon>
        <taxon>Bacillales</taxon>
        <taxon>Bacillaceae</taxon>
    </lineage>
</organism>